<dbReference type="InterPro" id="IPR016197">
    <property type="entry name" value="Chromo-like_dom_sf"/>
</dbReference>
<reference evidence="17" key="1">
    <citation type="submission" date="2020-12" db="EMBL/GenBank/DDBJ databases">
        <authorList>
            <person name="Iha C."/>
        </authorList>
    </citation>
    <scope>NUCLEOTIDE SEQUENCE</scope>
</reference>
<evidence type="ECO:0000256" key="8">
    <source>
        <dbReference type="ARBA" id="ARBA00022853"/>
    </source>
</evidence>
<dbReference type="SUPFAM" id="SSF52540">
    <property type="entry name" value="P-loop containing nucleoside triphosphate hydrolases"/>
    <property type="match status" value="2"/>
</dbReference>
<keyword evidence="8" id="KW-0156">Chromatin regulator</keyword>
<dbReference type="GO" id="GO:0042393">
    <property type="term" value="F:histone binding"/>
    <property type="evidence" value="ECO:0007669"/>
    <property type="project" value="TreeGrafter"/>
</dbReference>
<dbReference type="GO" id="GO:0016887">
    <property type="term" value="F:ATP hydrolysis activity"/>
    <property type="evidence" value="ECO:0007669"/>
    <property type="project" value="TreeGrafter"/>
</dbReference>
<feature type="compositionally biased region" description="Polar residues" evidence="13">
    <location>
        <begin position="1454"/>
        <end position="1466"/>
    </location>
</feature>
<evidence type="ECO:0000313" key="18">
    <source>
        <dbReference type="Proteomes" id="UP000708148"/>
    </source>
</evidence>
<keyword evidence="9" id="KW-0805">Transcription regulation</keyword>
<dbReference type="GO" id="GO:0003677">
    <property type="term" value="F:DNA binding"/>
    <property type="evidence" value="ECO:0007669"/>
    <property type="project" value="UniProtKB-KW"/>
</dbReference>
<dbReference type="InterPro" id="IPR025260">
    <property type="entry name" value="CHD1-like_C"/>
</dbReference>
<dbReference type="InterPro" id="IPR000330">
    <property type="entry name" value="SNF2_N"/>
</dbReference>
<dbReference type="SMART" id="SM01176">
    <property type="entry name" value="DUF4208"/>
    <property type="match status" value="1"/>
</dbReference>
<dbReference type="PROSITE" id="PS00598">
    <property type="entry name" value="CHROMO_1"/>
    <property type="match status" value="1"/>
</dbReference>
<dbReference type="Proteomes" id="UP000708148">
    <property type="component" value="Unassembled WGS sequence"/>
</dbReference>
<evidence type="ECO:0000256" key="4">
    <source>
        <dbReference type="ARBA" id="ARBA00022741"/>
    </source>
</evidence>
<comment type="caution">
    <text evidence="17">The sequence shown here is derived from an EMBL/GenBank/DDBJ whole genome shotgun (WGS) entry which is preliminary data.</text>
</comment>
<dbReference type="InterPro" id="IPR001650">
    <property type="entry name" value="Helicase_C-like"/>
</dbReference>
<proteinExistence type="inferred from homology"/>
<feature type="domain" description="Helicase ATP-binding" evidence="15">
    <location>
        <begin position="417"/>
        <end position="589"/>
    </location>
</feature>
<keyword evidence="11" id="KW-0804">Transcription</keyword>
<keyword evidence="6" id="KW-0347">Helicase</keyword>
<dbReference type="GO" id="GO:0003682">
    <property type="term" value="F:chromatin binding"/>
    <property type="evidence" value="ECO:0007669"/>
    <property type="project" value="TreeGrafter"/>
</dbReference>
<dbReference type="FunFam" id="3.40.50.10810:FF:000005">
    <property type="entry name" value="Photoperiod-independent early flowering 1"/>
    <property type="match status" value="1"/>
</dbReference>
<dbReference type="SUPFAM" id="SSF54160">
    <property type="entry name" value="Chromo domain-like"/>
    <property type="match status" value="2"/>
</dbReference>
<dbReference type="InterPro" id="IPR000953">
    <property type="entry name" value="Chromo/chromo_shadow_dom"/>
</dbReference>
<dbReference type="GO" id="GO:0005524">
    <property type="term" value="F:ATP binding"/>
    <property type="evidence" value="ECO:0007669"/>
    <property type="project" value="UniProtKB-KW"/>
</dbReference>
<feature type="region of interest" description="Disordered" evidence="13">
    <location>
        <begin position="29"/>
        <end position="200"/>
    </location>
</feature>
<keyword evidence="5" id="KW-0378">Hydrolase</keyword>
<dbReference type="InterPro" id="IPR038718">
    <property type="entry name" value="SNF2-like_sf"/>
</dbReference>
<evidence type="ECO:0000256" key="12">
    <source>
        <dbReference type="ARBA" id="ARBA00023242"/>
    </source>
</evidence>
<evidence type="ECO:0000256" key="13">
    <source>
        <dbReference type="SAM" id="MobiDB-lite"/>
    </source>
</evidence>
<evidence type="ECO:0000256" key="1">
    <source>
        <dbReference type="ARBA" id="ARBA00004123"/>
    </source>
</evidence>
<accession>A0A8S1J5V4</accession>
<dbReference type="Pfam" id="PF23588">
    <property type="entry name" value="HTH_CHD1_Hrp3"/>
    <property type="match status" value="1"/>
</dbReference>
<dbReference type="InterPro" id="IPR002464">
    <property type="entry name" value="DNA/RNA_helicase_DEAH_CS"/>
</dbReference>
<feature type="compositionally biased region" description="Basic and acidic residues" evidence="13">
    <location>
        <begin position="1440"/>
        <end position="1453"/>
    </location>
</feature>
<feature type="compositionally biased region" description="Basic and acidic residues" evidence="13">
    <location>
        <begin position="79"/>
        <end position="91"/>
    </location>
</feature>
<dbReference type="InterPro" id="IPR014001">
    <property type="entry name" value="Helicase_ATP-bd"/>
</dbReference>
<keyword evidence="4" id="KW-0547">Nucleotide-binding</keyword>
<dbReference type="CDD" id="cd18660">
    <property type="entry name" value="CD1_tandem"/>
    <property type="match status" value="1"/>
</dbReference>
<comment type="subcellular location">
    <subcellularLocation>
        <location evidence="1">Nucleus</location>
    </subcellularLocation>
</comment>
<evidence type="ECO:0000256" key="7">
    <source>
        <dbReference type="ARBA" id="ARBA00022840"/>
    </source>
</evidence>
<sequence length="1518" mass="170327">MPSGAILRPLFPPDLASPENENLVRFCAPDEPASRSELPSDSEASGSLSDGGPSVLWPKGRRSARRRRVYDKVAASGGGRDDDLMVARQLDRALNQSGRPTRRAAQQANRRLQGAADEDSDSSQGGRYSDAERPRRSTRRNNNKRRAGASWVPGVDDEDGESEPDVRWAPRARKSQRSVARVSYRESSCDTSDGEGGKKKRRIVPALEEEGMAEQDDEVERVLGYRDPEGMLVDPADPWATREFHVKWKRYSYIHCSWDRRATLCQLPGYKRVLNYMRTQDERSSLRSGVSREEIEVLDVEEAMEAQLVEEHKQIERVVAERRTVHDELKYLIKWQGLPYAECTWETSEDVFTAGGLLEVDAFKDREQRLLRPSRPVDGERRSFQQRKGTRLEQQPAYLGGGSMLRDYQLDGLNWLIYSWSKDNNAILADEMGLGKTIQCVAFLAHLTESLSIMGPFLVVVPLSTVPNWIKEFRKWCPQVNVVVYVGDSSSREVIRAFEFPNHGRSTRPFKFEVLITTFDFVLKDAAVLGRVRWHYLLVDEAHRLKNPDSSLYKEMIGWNIKNKLLVTGTPLQNTLRELWALLYFLVPNKFPDCKEFEENYSLENPQEVARLHADLRPYLLRRVIKDVEKSLPPKRECILRVERTPLQRQYYRWVLSRNFEELNKGTSGGGHVSLLNIISELKKVCNHPFLFESAEQGYRGSKGDESAVDRLIMASGKTLLLDKLLTKLKETGHRVLIFSQMVRLLDILSEYLRLKGYHHQRLDGSTPATARHQAMEHFNAPGSEDFAFLLSTRAGGLGINLATADTVIIFDSDWNPQNDLQAMSRAHRIGQTETVNIYRLVTRGSVEEDILERAKKKMVLDHLVIQRMDTSGRTVMEPQGGTRSIKKMFGKDELAAILRFGAEDLFKNNDAEEPQEMLEEDIDTILERAEVVDSAKDDNGARDFLNQFNVATFRSVLEDDSTFWSRLIPESKRPVEQQVFDSAALGPRAARLKAEQAVGAQMHSSGSDVGSPKPKPSGLRNPKGGQRAKRPASAAKPAPVVSGAVLRIDAWPENARAEEASPQNSGESAPSQTITKRDATAFVRAVRRFGLQARLLDIARDTGPVLLEASEDARLALWQALVNGCKSAVKGSADPKEAKLDFFGEAVRAQHLLSHLNGMEVLAARIQSVKDPLNFRLDTSELPVLPRWAESVSWTSRDDSMLLLGVYFYGLGGWEKMAGDDRLQLGSKLRSAFHDHAGVPGQNGMIVGPKGTQLEVRIAALLRRLYDSVMAKEHGGRAKEPTKRPKSSDRLPSTSGRSADPAETPARRAATKRSLPQPEARQGAGDKSKRRREGDGSGKPGKGSDVNEGQWRLILEPVNTEVTKLRALHIVDLPQERLVRKTKKYLRTLGQHIDKKTRGKKEDFVRGVWNLVASLVKNGTTGEKLRKMYVKIMAQAGSEGREEVEGGQKRNNDQGGASARTQAQSIRAPKLGEAPAPRRHTVARTSPNPDAPPLICRTKEDFRKLMGGVDRDRVERP</sequence>
<feature type="compositionally biased region" description="Basic and acidic residues" evidence="13">
    <location>
        <begin position="1325"/>
        <end position="1337"/>
    </location>
</feature>
<organism evidence="17 18">
    <name type="scientific">Ostreobium quekettii</name>
    <dbReference type="NCBI Taxonomy" id="121088"/>
    <lineage>
        <taxon>Eukaryota</taxon>
        <taxon>Viridiplantae</taxon>
        <taxon>Chlorophyta</taxon>
        <taxon>core chlorophytes</taxon>
        <taxon>Ulvophyceae</taxon>
        <taxon>TCBD clade</taxon>
        <taxon>Bryopsidales</taxon>
        <taxon>Ostreobineae</taxon>
        <taxon>Ostreobiaceae</taxon>
        <taxon>Ostreobium</taxon>
    </lineage>
</organism>
<dbReference type="GO" id="GO:0004386">
    <property type="term" value="F:helicase activity"/>
    <property type="evidence" value="ECO:0007669"/>
    <property type="project" value="UniProtKB-KW"/>
</dbReference>
<dbReference type="PANTHER" id="PTHR45623:SF14">
    <property type="entry name" value="CHROMODOMAIN-HELICASE-DNA-BINDING PROTEIN 1"/>
    <property type="match status" value="1"/>
</dbReference>
<dbReference type="Gene3D" id="2.40.50.40">
    <property type="match status" value="2"/>
</dbReference>
<dbReference type="PROSITE" id="PS00690">
    <property type="entry name" value="DEAH_ATP_HELICASE"/>
    <property type="match status" value="1"/>
</dbReference>
<dbReference type="InterPro" id="IPR049730">
    <property type="entry name" value="SNF2/RAD54-like_C"/>
</dbReference>
<dbReference type="EMBL" id="CAJHUC010001469">
    <property type="protein sequence ID" value="CAD7701240.1"/>
    <property type="molecule type" value="Genomic_DNA"/>
</dbReference>
<dbReference type="PROSITE" id="PS51194">
    <property type="entry name" value="HELICASE_CTER"/>
    <property type="match status" value="1"/>
</dbReference>
<dbReference type="Pfam" id="PF13907">
    <property type="entry name" value="CHD1-like_C"/>
    <property type="match status" value="1"/>
</dbReference>
<dbReference type="InterPro" id="IPR023779">
    <property type="entry name" value="Chromodomain_CS"/>
</dbReference>
<evidence type="ECO:0000256" key="6">
    <source>
        <dbReference type="ARBA" id="ARBA00022806"/>
    </source>
</evidence>
<dbReference type="Pfam" id="PF00385">
    <property type="entry name" value="Chromo"/>
    <property type="match status" value="1"/>
</dbReference>
<dbReference type="GO" id="GO:0140658">
    <property type="term" value="F:ATP-dependent chromatin remodeler activity"/>
    <property type="evidence" value="ECO:0007669"/>
    <property type="project" value="TreeGrafter"/>
</dbReference>
<protein>
    <submittedName>
        <fullName evidence="17">Uncharacterized protein</fullName>
    </submittedName>
</protein>
<evidence type="ECO:0000256" key="2">
    <source>
        <dbReference type="ARBA" id="ARBA00007025"/>
    </source>
</evidence>
<dbReference type="Pfam" id="PF00271">
    <property type="entry name" value="Helicase_C"/>
    <property type="match status" value="1"/>
</dbReference>
<dbReference type="Gene3D" id="1.10.10.60">
    <property type="entry name" value="Homeodomain-like"/>
    <property type="match status" value="1"/>
</dbReference>
<feature type="region of interest" description="Disordered" evidence="13">
    <location>
        <begin position="992"/>
        <end position="1040"/>
    </location>
</feature>
<dbReference type="GO" id="GO:0000785">
    <property type="term" value="C:chromatin"/>
    <property type="evidence" value="ECO:0007669"/>
    <property type="project" value="TreeGrafter"/>
</dbReference>
<feature type="region of interest" description="Disordered" evidence="13">
    <location>
        <begin position="1438"/>
        <end position="1500"/>
    </location>
</feature>
<dbReference type="PROSITE" id="PS50013">
    <property type="entry name" value="CHROMO_2"/>
    <property type="match status" value="2"/>
</dbReference>
<keyword evidence="3" id="KW-0677">Repeat</keyword>
<comment type="similarity">
    <text evidence="2">Belongs to the SNF2/RAD54 helicase family.</text>
</comment>
<keyword evidence="7" id="KW-0067">ATP-binding</keyword>
<feature type="compositionally biased region" description="Basic residues" evidence="13">
    <location>
        <begin position="59"/>
        <end position="69"/>
    </location>
</feature>
<dbReference type="InterPro" id="IPR056302">
    <property type="entry name" value="CHD1-2/Hrp3_HTH"/>
</dbReference>
<feature type="domain" description="Chromo" evidence="14">
    <location>
        <begin position="313"/>
        <end position="375"/>
    </location>
</feature>
<dbReference type="CDD" id="cd18793">
    <property type="entry name" value="SF2_C_SNF"/>
    <property type="match status" value="1"/>
</dbReference>
<dbReference type="GO" id="GO:0034728">
    <property type="term" value="P:nucleosome organization"/>
    <property type="evidence" value="ECO:0007669"/>
    <property type="project" value="TreeGrafter"/>
</dbReference>
<keyword evidence="12" id="KW-0539">Nucleus</keyword>
<feature type="compositionally biased region" description="Polar residues" evidence="13">
    <location>
        <begin position="37"/>
        <end position="48"/>
    </location>
</feature>
<feature type="compositionally biased region" description="Basic residues" evidence="13">
    <location>
        <begin position="136"/>
        <end position="147"/>
    </location>
</feature>
<evidence type="ECO:0000259" key="15">
    <source>
        <dbReference type="PROSITE" id="PS51192"/>
    </source>
</evidence>
<dbReference type="InterPro" id="IPR023780">
    <property type="entry name" value="Chromo_domain"/>
</dbReference>
<evidence type="ECO:0000256" key="9">
    <source>
        <dbReference type="ARBA" id="ARBA00023015"/>
    </source>
</evidence>
<dbReference type="Pfam" id="PF00176">
    <property type="entry name" value="SNF2-rel_dom"/>
    <property type="match status" value="1"/>
</dbReference>
<dbReference type="PROSITE" id="PS51192">
    <property type="entry name" value="HELICASE_ATP_BIND_1"/>
    <property type="match status" value="1"/>
</dbReference>
<dbReference type="Gene3D" id="3.40.50.300">
    <property type="entry name" value="P-loop containing nucleotide triphosphate hydrolases"/>
    <property type="match status" value="1"/>
</dbReference>
<dbReference type="GO" id="GO:0005634">
    <property type="term" value="C:nucleus"/>
    <property type="evidence" value="ECO:0007669"/>
    <property type="project" value="UniProtKB-SubCell"/>
</dbReference>
<feature type="compositionally biased region" description="Basic and acidic residues" evidence="13">
    <location>
        <begin position="1273"/>
        <end position="1290"/>
    </location>
</feature>
<dbReference type="OrthoDB" id="5857104at2759"/>
<feature type="domain" description="Helicase C-terminal" evidence="16">
    <location>
        <begin position="721"/>
        <end position="872"/>
    </location>
</feature>
<evidence type="ECO:0000256" key="3">
    <source>
        <dbReference type="ARBA" id="ARBA00022737"/>
    </source>
</evidence>
<dbReference type="SMART" id="SM00298">
    <property type="entry name" value="CHROMO"/>
    <property type="match status" value="2"/>
</dbReference>
<evidence type="ECO:0000256" key="5">
    <source>
        <dbReference type="ARBA" id="ARBA00022801"/>
    </source>
</evidence>
<dbReference type="Gene3D" id="3.40.50.10810">
    <property type="entry name" value="Tandem AAA-ATPase domain"/>
    <property type="match status" value="1"/>
</dbReference>
<dbReference type="SMART" id="SM00490">
    <property type="entry name" value="HELICc"/>
    <property type="match status" value="1"/>
</dbReference>
<name>A0A8S1J5V4_9CHLO</name>
<keyword evidence="10" id="KW-0238">DNA-binding</keyword>
<evidence type="ECO:0000256" key="11">
    <source>
        <dbReference type="ARBA" id="ARBA00023163"/>
    </source>
</evidence>
<dbReference type="SMART" id="SM00487">
    <property type="entry name" value="DEXDc"/>
    <property type="match status" value="1"/>
</dbReference>
<evidence type="ECO:0000259" key="16">
    <source>
        <dbReference type="PROSITE" id="PS51194"/>
    </source>
</evidence>
<evidence type="ECO:0000256" key="10">
    <source>
        <dbReference type="ARBA" id="ARBA00023125"/>
    </source>
</evidence>
<dbReference type="InterPro" id="IPR027417">
    <property type="entry name" value="P-loop_NTPase"/>
</dbReference>
<dbReference type="PANTHER" id="PTHR45623">
    <property type="entry name" value="CHROMODOMAIN-HELICASE-DNA-BINDING PROTEIN 3-RELATED-RELATED"/>
    <property type="match status" value="1"/>
</dbReference>
<keyword evidence="18" id="KW-1185">Reference proteome</keyword>
<evidence type="ECO:0000313" key="17">
    <source>
        <dbReference type="EMBL" id="CAD7701240.1"/>
    </source>
</evidence>
<evidence type="ECO:0000259" key="14">
    <source>
        <dbReference type="PROSITE" id="PS50013"/>
    </source>
</evidence>
<feature type="domain" description="Chromo" evidence="14">
    <location>
        <begin position="217"/>
        <end position="288"/>
    </location>
</feature>
<feature type="region of interest" description="Disordered" evidence="13">
    <location>
        <begin position="1273"/>
        <end position="1349"/>
    </location>
</feature>
<feature type="compositionally biased region" description="Low complexity" evidence="13">
    <location>
        <begin position="103"/>
        <end position="115"/>
    </location>
</feature>
<dbReference type="CDD" id="cd18659">
    <property type="entry name" value="CD2_tandem"/>
    <property type="match status" value="1"/>
</dbReference>
<gene>
    <name evidence="17" type="ORF">OSTQU699_LOCUS6599</name>
</gene>